<organism evidence="1 2">
    <name type="scientific">Oenococcus alcoholitolerans</name>
    <dbReference type="NCBI Taxonomy" id="931074"/>
    <lineage>
        <taxon>Bacteria</taxon>
        <taxon>Bacillati</taxon>
        <taxon>Bacillota</taxon>
        <taxon>Bacilli</taxon>
        <taxon>Lactobacillales</taxon>
        <taxon>Lactobacillaceae</taxon>
        <taxon>Oenococcus</taxon>
    </lineage>
</organism>
<protein>
    <submittedName>
        <fullName evidence="1">Uncharacterized protein</fullName>
    </submittedName>
</protein>
<dbReference type="EMBL" id="AXCV01000652">
    <property type="protein sequence ID" value="KGO19692.1"/>
    <property type="molecule type" value="Genomic_DNA"/>
</dbReference>
<keyword evidence="2" id="KW-1185">Reference proteome</keyword>
<name>A0ABR4XNI2_9LACO</name>
<dbReference type="Proteomes" id="UP000030023">
    <property type="component" value="Unassembled WGS sequence"/>
</dbReference>
<reference evidence="1 2" key="1">
    <citation type="journal article" date="2014" name="Antonie Van Leeuwenhoek">
        <title>Oenococcus alcoholitolerans sp. nov., a lactic acid bacteria isolated from cachaca and ethanol fermentation processes.</title>
        <authorList>
            <person name="Badotti F."/>
            <person name="Moreira A.P."/>
            <person name="Tonon L.A."/>
            <person name="de Lucena B.T."/>
            <person name="Gomes Fde C."/>
            <person name="Kruger R."/>
            <person name="Thompson C.C."/>
            <person name="de Morais M.A.Jr."/>
            <person name="Rosa C.A."/>
            <person name="Thompson F.L."/>
        </authorList>
    </citation>
    <scope>NUCLEOTIDE SEQUENCE [LARGE SCALE GENOMIC DNA]</scope>
    <source>
        <strain evidence="1 2">UFRJ-M7.2.18</strain>
    </source>
</reference>
<proteinExistence type="predicted"/>
<evidence type="ECO:0000313" key="2">
    <source>
        <dbReference type="Proteomes" id="UP000030023"/>
    </source>
</evidence>
<comment type="caution">
    <text evidence="1">The sequence shown here is derived from an EMBL/GenBank/DDBJ whole genome shotgun (WGS) entry which is preliminary data.</text>
</comment>
<accession>A0ABR4XNI2</accession>
<evidence type="ECO:0000313" key="1">
    <source>
        <dbReference type="EMBL" id="KGO19692.1"/>
    </source>
</evidence>
<gene>
    <name evidence="1" type="ORF">Q757_10145</name>
</gene>
<sequence>MPIYSHLFAGTPEGAEEDVVGNIDIPNSIAVKYGKNNL</sequence>